<accession>A0A1J5EC73</accession>
<dbReference type="STRING" id="1817895.AUJ95_04685"/>
<keyword evidence="1" id="KW-1133">Transmembrane helix</keyword>
<feature type="transmembrane region" description="Helical" evidence="1">
    <location>
        <begin position="34"/>
        <end position="55"/>
    </location>
</feature>
<dbReference type="Proteomes" id="UP000183085">
    <property type="component" value="Unassembled WGS sequence"/>
</dbReference>
<dbReference type="EMBL" id="MNYI01000124">
    <property type="protein sequence ID" value="OIP40272.1"/>
    <property type="molecule type" value="Genomic_DNA"/>
</dbReference>
<protein>
    <submittedName>
        <fullName evidence="2">Uncharacterized protein</fullName>
    </submittedName>
</protein>
<gene>
    <name evidence="2" type="ORF">AUJ95_04685</name>
</gene>
<evidence type="ECO:0000256" key="1">
    <source>
        <dbReference type="SAM" id="Phobius"/>
    </source>
</evidence>
<proteinExistence type="predicted"/>
<dbReference type="AlphaFoldDB" id="A0A1J5EC73"/>
<organism evidence="2 3">
    <name type="scientific">Candidatus Desantisbacteria bacterium CG2_30_40_21</name>
    <dbReference type="NCBI Taxonomy" id="1817895"/>
    <lineage>
        <taxon>Bacteria</taxon>
        <taxon>Candidatus Desantisiibacteriota</taxon>
    </lineage>
</organism>
<sequence>MCLCGKNVIIRIAGLTGNADFIYEMHRDGKNMQYFRLIMGTILWCLLMSFTPSVWANQLAEIASLSQVHNLAMANLTAIIQDTTGEPVYCHYLVKNTGSDSDNIYPSSEIVFSTGGIWTIALVPFQTASTTLASPQSLSAVQTLSFFVRIIPPTDAILGSCTVKVRAVNSYFYEHAAGDGLPIGGDADAQQDMITIRLIPPSLTIMATTPSESSLVPRETLIEAVFNMDPAKWGLKMILWDESHGINVPGTIISQNNKLSFIPDTMLLPSSSYMVSISGSEFVYKWRFETMAGKDKNEQINGIQTIVNYPNPFNMNTDSYIAFSPLPADDVVIEIYTMDDKLVQTLNAQNGICLWNGKNKNGDMVSSGIYVYVVKMKALRKKGTITVIR</sequence>
<evidence type="ECO:0000313" key="3">
    <source>
        <dbReference type="Proteomes" id="UP000183085"/>
    </source>
</evidence>
<keyword evidence="1" id="KW-0812">Transmembrane</keyword>
<reference evidence="2 3" key="1">
    <citation type="journal article" date="2016" name="Environ. Microbiol.">
        <title>Genomic resolution of a cold subsurface aquifer community provides metabolic insights for novel microbes adapted to high CO concentrations.</title>
        <authorList>
            <person name="Probst A.J."/>
            <person name="Castelle C.J."/>
            <person name="Singh A."/>
            <person name="Brown C.T."/>
            <person name="Anantharaman K."/>
            <person name="Sharon I."/>
            <person name="Hug L.A."/>
            <person name="Burstein D."/>
            <person name="Emerson J.B."/>
            <person name="Thomas B.C."/>
            <person name="Banfield J.F."/>
        </authorList>
    </citation>
    <scope>NUCLEOTIDE SEQUENCE [LARGE SCALE GENOMIC DNA]</scope>
    <source>
        <strain evidence="2">CG2_30_40_21</strain>
    </source>
</reference>
<evidence type="ECO:0000313" key="2">
    <source>
        <dbReference type="EMBL" id="OIP40272.1"/>
    </source>
</evidence>
<comment type="caution">
    <text evidence="2">The sequence shown here is derived from an EMBL/GenBank/DDBJ whole genome shotgun (WGS) entry which is preliminary data.</text>
</comment>
<keyword evidence="1" id="KW-0472">Membrane</keyword>
<name>A0A1J5EC73_9BACT</name>
<dbReference type="Gene3D" id="2.60.40.4070">
    <property type="match status" value="1"/>
</dbReference>